<dbReference type="AlphaFoldDB" id="A0A316V7U5"/>
<evidence type="ECO:0000313" key="5">
    <source>
        <dbReference type="Proteomes" id="UP000245771"/>
    </source>
</evidence>
<dbReference type="GeneID" id="37021131"/>
<dbReference type="EMBL" id="KZ819605">
    <property type="protein sequence ID" value="PWN32541.1"/>
    <property type="molecule type" value="Genomic_DNA"/>
</dbReference>
<feature type="transmembrane region" description="Helical" evidence="2">
    <location>
        <begin position="193"/>
        <end position="217"/>
    </location>
</feature>
<evidence type="ECO:0000256" key="2">
    <source>
        <dbReference type="SAM" id="Phobius"/>
    </source>
</evidence>
<dbReference type="RefSeq" id="XP_025352843.1">
    <property type="nucleotide sequence ID" value="XM_025499350.1"/>
</dbReference>
<feature type="transmembrane region" description="Helical" evidence="2">
    <location>
        <begin position="86"/>
        <end position="109"/>
    </location>
</feature>
<feature type="transmembrane region" description="Helical" evidence="2">
    <location>
        <begin position="576"/>
        <end position="596"/>
    </location>
</feature>
<dbReference type="OrthoDB" id="10062838at2759"/>
<dbReference type="SUPFAM" id="SSF103481">
    <property type="entry name" value="Multidrug resistance efflux transporter EmrE"/>
    <property type="match status" value="1"/>
</dbReference>
<feature type="region of interest" description="Disordered" evidence="1">
    <location>
        <begin position="16"/>
        <end position="48"/>
    </location>
</feature>
<evidence type="ECO:0000256" key="1">
    <source>
        <dbReference type="SAM" id="MobiDB-lite"/>
    </source>
</evidence>
<reference evidence="4 5" key="1">
    <citation type="journal article" date="2018" name="Mol. Biol. Evol.">
        <title>Broad Genomic Sampling Reveals a Smut Pathogenic Ancestry of the Fungal Clade Ustilaginomycotina.</title>
        <authorList>
            <person name="Kijpornyongpan T."/>
            <person name="Mondo S.J."/>
            <person name="Barry K."/>
            <person name="Sandor L."/>
            <person name="Lee J."/>
            <person name="Lipzen A."/>
            <person name="Pangilinan J."/>
            <person name="LaButti K."/>
            <person name="Hainaut M."/>
            <person name="Henrissat B."/>
            <person name="Grigoriev I.V."/>
            <person name="Spatafora J.W."/>
            <person name="Aime M.C."/>
        </authorList>
    </citation>
    <scope>NUCLEOTIDE SEQUENCE [LARGE SCALE GENOMIC DNA]</scope>
    <source>
        <strain evidence="4 5">MCA 3882</strain>
    </source>
</reference>
<dbReference type="Pfam" id="PF00892">
    <property type="entry name" value="EamA"/>
    <property type="match status" value="1"/>
</dbReference>
<feature type="transmembrane region" description="Helical" evidence="2">
    <location>
        <begin position="549"/>
        <end position="570"/>
    </location>
</feature>
<gene>
    <name evidence="4" type="ORF">FA14DRAFT_161930</name>
</gene>
<dbReference type="PANTHER" id="PTHR19346">
    <property type="entry name" value="SUGAR PHOSPHATE TRANSPORTER DOMAIN-CONTAINING PROTEIN"/>
    <property type="match status" value="1"/>
</dbReference>
<feature type="compositionally biased region" description="Polar residues" evidence="1">
    <location>
        <begin position="426"/>
        <end position="443"/>
    </location>
</feature>
<name>A0A316V7U5_9BASI</name>
<feature type="domain" description="EamA" evidence="3">
    <location>
        <begin position="195"/>
        <end position="268"/>
    </location>
</feature>
<sequence length="625" mass="68426">MIADTISRASDRLSRTGSSIFNRDGQEQDEGNSNRQAESTSKKKSKGLPGGNKAIAAFVISLFAFTVQTEAAQYVQQSLGFRKPFFSLYVGHSAFTFLFPLYMVCLRIFQPKVPLSHQLHLISINLHWQLSSPTHSLPKPGADSIRRRLSTLSMRTEANETEDFDIEEIRQRPRTKAPPPRITWSERKFGFNVFRLLGVFVVLTLGLTVPALSWYSAVPLTTMADITTIYNTYAVWALVFSIFFLGESWERRKVLSVLLACGGVVLVAYGGAEHRRRPREPEGDTSTPVISAVEHIAKRVWNSIPSKREGSTGNSAGNAFLGDMLAFIGAVTMAAYEMAFKIVGTLPDEEEQRERFAGTGGGERYGRHSRFIDEEDASYGESETLLNDGSYDRSPGTALSSTQAEEEDEVVDLKASTERTAILASENGNGHTSSPSYQSMTPNDQEDEEGSADGDEDKKTPSLAQASEEAARQRNSQDDERTTSQMNGVETAKTGLDEWIPPPMPFGLHPIIITSGIGFVTLCTLWVGLPIANLLGWEPFSMPGNLKTYAYLLLVAMSGIVFNGCFSILLALWGPVLASVSCLLTTVLVFVADILLGHDFKWISMLGCLSIIAGFGVLVSGDGVH</sequence>
<feature type="region of interest" description="Disordered" evidence="1">
    <location>
        <begin position="349"/>
        <end position="488"/>
    </location>
</feature>
<accession>A0A316V7U5</accession>
<protein>
    <recommendedName>
        <fullName evidence="3">EamA domain-containing protein</fullName>
    </recommendedName>
</protein>
<evidence type="ECO:0000259" key="3">
    <source>
        <dbReference type="Pfam" id="PF00892"/>
    </source>
</evidence>
<dbReference type="InterPro" id="IPR037185">
    <property type="entry name" value="EmrE-like"/>
</dbReference>
<evidence type="ECO:0000313" key="4">
    <source>
        <dbReference type="EMBL" id="PWN32541.1"/>
    </source>
</evidence>
<feature type="compositionally biased region" description="Acidic residues" evidence="1">
    <location>
        <begin position="444"/>
        <end position="455"/>
    </location>
</feature>
<keyword evidence="2" id="KW-1133">Transmembrane helix</keyword>
<keyword evidence="2" id="KW-0812">Transmembrane</keyword>
<proteinExistence type="predicted"/>
<feature type="transmembrane region" description="Helical" evidence="2">
    <location>
        <begin position="254"/>
        <end position="272"/>
    </location>
</feature>
<dbReference type="InParanoid" id="A0A316V7U5"/>
<feature type="compositionally biased region" description="Basic and acidic residues" evidence="1">
    <location>
        <begin position="469"/>
        <end position="482"/>
    </location>
</feature>
<feature type="transmembrane region" description="Helical" evidence="2">
    <location>
        <begin position="511"/>
        <end position="537"/>
    </location>
</feature>
<dbReference type="Proteomes" id="UP000245771">
    <property type="component" value="Unassembled WGS sequence"/>
</dbReference>
<dbReference type="InterPro" id="IPR000620">
    <property type="entry name" value="EamA_dom"/>
</dbReference>
<dbReference type="InterPro" id="IPR026505">
    <property type="entry name" value="Solute_c_fam_35_mem_F3/F4"/>
</dbReference>
<feature type="transmembrane region" description="Helical" evidence="2">
    <location>
        <begin position="229"/>
        <end position="247"/>
    </location>
</feature>
<dbReference type="PANTHER" id="PTHR19346:SF4">
    <property type="entry name" value="SUGAR PHOSPHATE TRANSPORTER DOMAIN-CONTAINING PROTEIN"/>
    <property type="match status" value="1"/>
</dbReference>
<feature type="transmembrane region" description="Helical" evidence="2">
    <location>
        <begin position="54"/>
        <end position="74"/>
    </location>
</feature>
<keyword evidence="5" id="KW-1185">Reference proteome</keyword>
<organism evidence="4 5">
    <name type="scientific">Meira miltonrushii</name>
    <dbReference type="NCBI Taxonomy" id="1280837"/>
    <lineage>
        <taxon>Eukaryota</taxon>
        <taxon>Fungi</taxon>
        <taxon>Dikarya</taxon>
        <taxon>Basidiomycota</taxon>
        <taxon>Ustilaginomycotina</taxon>
        <taxon>Exobasidiomycetes</taxon>
        <taxon>Exobasidiales</taxon>
        <taxon>Brachybasidiaceae</taxon>
        <taxon>Meira</taxon>
    </lineage>
</organism>
<dbReference type="GO" id="GO:0016020">
    <property type="term" value="C:membrane"/>
    <property type="evidence" value="ECO:0007669"/>
    <property type="project" value="InterPro"/>
</dbReference>
<feature type="transmembrane region" description="Helical" evidence="2">
    <location>
        <begin position="603"/>
        <end position="621"/>
    </location>
</feature>
<dbReference type="STRING" id="1280837.A0A316V7U5"/>
<keyword evidence="2" id="KW-0472">Membrane</keyword>